<reference evidence="1" key="1">
    <citation type="submission" date="2019-08" db="EMBL/GenBank/DDBJ databases">
        <authorList>
            <person name="Kucharzyk K."/>
            <person name="Murdoch R.W."/>
            <person name="Higgins S."/>
            <person name="Loffler F."/>
        </authorList>
    </citation>
    <scope>NUCLEOTIDE SEQUENCE</scope>
</reference>
<name>A0A645GDR9_9ZZZZ</name>
<dbReference type="AlphaFoldDB" id="A0A645GDR9"/>
<dbReference type="EMBL" id="VSSQ01072890">
    <property type="protein sequence ID" value="MPN24152.1"/>
    <property type="molecule type" value="Genomic_DNA"/>
</dbReference>
<comment type="caution">
    <text evidence="1">The sequence shown here is derived from an EMBL/GenBank/DDBJ whole genome shotgun (WGS) entry which is preliminary data.</text>
</comment>
<gene>
    <name evidence="1" type="ORF">SDC9_171546</name>
</gene>
<organism evidence="1">
    <name type="scientific">bioreactor metagenome</name>
    <dbReference type="NCBI Taxonomy" id="1076179"/>
    <lineage>
        <taxon>unclassified sequences</taxon>
        <taxon>metagenomes</taxon>
        <taxon>ecological metagenomes</taxon>
    </lineage>
</organism>
<sequence>MTYLSGREDTSVVIWKIVHEKLVSLESISVQLDRVEKSLE</sequence>
<proteinExistence type="predicted"/>
<protein>
    <submittedName>
        <fullName evidence="1">Uncharacterized protein</fullName>
    </submittedName>
</protein>
<evidence type="ECO:0000313" key="1">
    <source>
        <dbReference type="EMBL" id="MPN24152.1"/>
    </source>
</evidence>
<accession>A0A645GDR9</accession>